<dbReference type="EMBL" id="VOLT01000011">
    <property type="protein sequence ID" value="TWX65314.1"/>
    <property type="molecule type" value="Genomic_DNA"/>
</dbReference>
<name>A0A5C6Q8G2_9GAMM</name>
<keyword evidence="2" id="KW-1185">Reference proteome</keyword>
<accession>A0A5C6Q8G2</accession>
<gene>
    <name evidence="1" type="ORF">ESZ36_18280</name>
</gene>
<dbReference type="OrthoDB" id="6331814at2"/>
<reference evidence="1 2" key="1">
    <citation type="submission" date="2019-07" db="EMBL/GenBank/DDBJ databases">
        <title>Genomes of sea-ice associated Colwellia species.</title>
        <authorList>
            <person name="Bowman J.P."/>
        </authorList>
    </citation>
    <scope>NUCLEOTIDE SEQUENCE [LARGE SCALE GENOMIC DNA]</scope>
    <source>
        <strain evidence="1 2">ACAM 459</strain>
    </source>
</reference>
<evidence type="ECO:0000313" key="1">
    <source>
        <dbReference type="EMBL" id="TWX65314.1"/>
    </source>
</evidence>
<dbReference type="AlphaFoldDB" id="A0A5C6Q8G2"/>
<organism evidence="1 2">
    <name type="scientific">Colwellia demingiae</name>
    <dbReference type="NCBI Taxonomy" id="89401"/>
    <lineage>
        <taxon>Bacteria</taxon>
        <taxon>Pseudomonadati</taxon>
        <taxon>Pseudomonadota</taxon>
        <taxon>Gammaproteobacteria</taxon>
        <taxon>Alteromonadales</taxon>
        <taxon>Colwelliaceae</taxon>
        <taxon>Colwellia</taxon>
    </lineage>
</organism>
<dbReference type="Proteomes" id="UP000321822">
    <property type="component" value="Unassembled WGS sequence"/>
</dbReference>
<sequence length="105" mass="12100">MEAEISFRFLSLDKFQAYSLVREILGSTHKEDLENKCYVACVPLTQQNFEDINDYYVRQRIEIEACDIFVSVNSDSASGIVDIPLIVNRMLKYIDCKLTFSFTVA</sequence>
<comment type="caution">
    <text evidence="1">The sequence shown here is derived from an EMBL/GenBank/DDBJ whole genome shotgun (WGS) entry which is preliminary data.</text>
</comment>
<protein>
    <submittedName>
        <fullName evidence="1">Uncharacterized protein</fullName>
    </submittedName>
</protein>
<evidence type="ECO:0000313" key="2">
    <source>
        <dbReference type="Proteomes" id="UP000321822"/>
    </source>
</evidence>
<proteinExistence type="predicted"/>